<evidence type="ECO:0000256" key="1">
    <source>
        <dbReference type="ARBA" id="ARBA00023125"/>
    </source>
</evidence>
<reference evidence="4 5" key="1">
    <citation type="journal article" date="2012" name="J. Bacteriol.">
        <title>Genome Sequence of Galbibacter marinum Type Strain ck-I2-15.</title>
        <authorList>
            <person name="Lai Q."/>
            <person name="Li C."/>
            <person name="Shao Z."/>
        </authorList>
    </citation>
    <scope>NUCLEOTIDE SEQUENCE [LARGE SCALE GENOMIC DNA]</scope>
    <source>
        <strain evidence="5">ck-I2-15</strain>
    </source>
</reference>
<evidence type="ECO:0000259" key="3">
    <source>
        <dbReference type="PROSITE" id="PS50977"/>
    </source>
</evidence>
<dbReference type="STRING" id="555500.I215_01725"/>
<dbReference type="InterPro" id="IPR050624">
    <property type="entry name" value="HTH-type_Tx_Regulator"/>
</dbReference>
<dbReference type="EMBL" id="AMSG01000001">
    <property type="protein sequence ID" value="EKF56893.1"/>
    <property type="molecule type" value="Genomic_DNA"/>
</dbReference>
<protein>
    <submittedName>
        <fullName evidence="4">TetR family transcriptional regulator</fullName>
    </submittedName>
</protein>
<keyword evidence="1 2" id="KW-0238">DNA-binding</keyword>
<dbReference type="PATRIC" id="fig|555500.3.peg.360"/>
<dbReference type="InterPro" id="IPR009057">
    <property type="entry name" value="Homeodomain-like_sf"/>
</dbReference>
<dbReference type="Gene3D" id="1.10.357.10">
    <property type="entry name" value="Tetracycline Repressor, domain 2"/>
    <property type="match status" value="1"/>
</dbReference>
<evidence type="ECO:0000256" key="2">
    <source>
        <dbReference type="PROSITE-ProRule" id="PRU00335"/>
    </source>
</evidence>
<name>K2P7A7_9FLAO</name>
<dbReference type="Proteomes" id="UP000007364">
    <property type="component" value="Unassembled WGS sequence"/>
</dbReference>
<dbReference type="InterPro" id="IPR001647">
    <property type="entry name" value="HTH_TetR"/>
</dbReference>
<dbReference type="eggNOG" id="COG1309">
    <property type="taxonomic scope" value="Bacteria"/>
</dbReference>
<dbReference type="OrthoDB" id="881297at2"/>
<comment type="caution">
    <text evidence="4">The sequence shown here is derived from an EMBL/GenBank/DDBJ whole genome shotgun (WGS) entry which is preliminary data.</text>
</comment>
<dbReference type="Pfam" id="PF00440">
    <property type="entry name" value="TetR_N"/>
    <property type="match status" value="1"/>
</dbReference>
<keyword evidence="5" id="KW-1185">Reference proteome</keyword>
<dbReference type="RefSeq" id="WP_008990222.1">
    <property type="nucleotide sequence ID" value="NZ_AMSG01000001.1"/>
</dbReference>
<sequence>MKEKILDKAAEMFLNLGFKSVTMDDIALELGISKKTIYQHFTTKNDLIESVTFYVFESINNGISFIREASDNPIEELFQVKKFVSDYLKDEKSSPQFQLKKYYPKIYNRLYHEQLKVIGECLKENIEKGIACKMYRAEIDVGFASRIYVSGMLGIKDTDLFPLEMYSPSDISHKFLEYHIRAIATDLGLKVLKDFCNNTQTN</sequence>
<proteinExistence type="predicted"/>
<dbReference type="PANTHER" id="PTHR43479">
    <property type="entry name" value="ACREF/ENVCD OPERON REPRESSOR-RELATED"/>
    <property type="match status" value="1"/>
</dbReference>
<feature type="domain" description="HTH tetR-type" evidence="3">
    <location>
        <begin position="1"/>
        <end position="59"/>
    </location>
</feature>
<evidence type="ECO:0000313" key="4">
    <source>
        <dbReference type="EMBL" id="EKF56893.1"/>
    </source>
</evidence>
<dbReference type="AlphaFoldDB" id="K2P7A7"/>
<dbReference type="PRINTS" id="PR00455">
    <property type="entry name" value="HTHTETR"/>
</dbReference>
<evidence type="ECO:0000313" key="5">
    <source>
        <dbReference type="Proteomes" id="UP000007364"/>
    </source>
</evidence>
<dbReference type="SUPFAM" id="SSF46689">
    <property type="entry name" value="Homeodomain-like"/>
    <property type="match status" value="1"/>
</dbReference>
<dbReference type="PANTHER" id="PTHR43479:SF11">
    <property type="entry name" value="ACREF_ENVCD OPERON REPRESSOR-RELATED"/>
    <property type="match status" value="1"/>
</dbReference>
<dbReference type="PROSITE" id="PS50977">
    <property type="entry name" value="HTH_TETR_2"/>
    <property type="match status" value="1"/>
</dbReference>
<accession>K2P7A7</accession>
<feature type="DNA-binding region" description="H-T-H motif" evidence="2">
    <location>
        <begin position="22"/>
        <end position="41"/>
    </location>
</feature>
<gene>
    <name evidence="4" type="ORF">I215_01725</name>
</gene>
<dbReference type="GO" id="GO:0003677">
    <property type="term" value="F:DNA binding"/>
    <property type="evidence" value="ECO:0007669"/>
    <property type="project" value="UniProtKB-UniRule"/>
</dbReference>
<organism evidence="4 5">
    <name type="scientific">Galbibacter marinus</name>
    <dbReference type="NCBI Taxonomy" id="555500"/>
    <lineage>
        <taxon>Bacteria</taxon>
        <taxon>Pseudomonadati</taxon>
        <taxon>Bacteroidota</taxon>
        <taxon>Flavobacteriia</taxon>
        <taxon>Flavobacteriales</taxon>
        <taxon>Flavobacteriaceae</taxon>
        <taxon>Galbibacter</taxon>
    </lineage>
</organism>